<dbReference type="InterPro" id="IPR041426">
    <property type="entry name" value="Mos1_HTH"/>
</dbReference>
<comment type="caution">
    <text evidence="2">The sequence shown here is derived from an EMBL/GenBank/DDBJ whole genome shotgun (WGS) entry which is preliminary data.</text>
</comment>
<dbReference type="Pfam" id="PF17906">
    <property type="entry name" value="HTH_48"/>
    <property type="match status" value="1"/>
</dbReference>
<protein>
    <recommendedName>
        <fullName evidence="1">Mos1 transposase HTH domain-containing protein</fullName>
    </recommendedName>
</protein>
<evidence type="ECO:0000259" key="1">
    <source>
        <dbReference type="Pfam" id="PF17906"/>
    </source>
</evidence>
<dbReference type="STRING" id="1611254.A0A2G5SHJ9"/>
<feature type="domain" description="Mos1 transposase HTH" evidence="1">
    <location>
        <begin position="14"/>
        <end position="62"/>
    </location>
</feature>
<dbReference type="Proteomes" id="UP000230233">
    <property type="component" value="Unassembled WGS sequence"/>
</dbReference>
<dbReference type="OrthoDB" id="616263at2759"/>
<evidence type="ECO:0000313" key="2">
    <source>
        <dbReference type="EMBL" id="PIC14412.1"/>
    </source>
</evidence>
<dbReference type="EMBL" id="PDUG01000007">
    <property type="protein sequence ID" value="PIC14412.1"/>
    <property type="molecule type" value="Genomic_DNA"/>
</dbReference>
<keyword evidence="3" id="KW-1185">Reference proteome</keyword>
<reference evidence="3" key="1">
    <citation type="submission" date="2017-10" db="EMBL/GenBank/DDBJ databases">
        <title>Rapid genome shrinkage in a self-fertile nematode reveals novel sperm competition proteins.</title>
        <authorList>
            <person name="Yin D."/>
            <person name="Schwarz E.M."/>
            <person name="Thomas C.G."/>
            <person name="Felde R.L."/>
            <person name="Korf I.F."/>
            <person name="Cutter A.D."/>
            <person name="Schartner C.M."/>
            <person name="Ralston E.J."/>
            <person name="Meyer B.J."/>
            <person name="Haag E.S."/>
        </authorList>
    </citation>
    <scope>NUCLEOTIDE SEQUENCE [LARGE SCALE GENOMIC DNA]</scope>
    <source>
        <strain evidence="3">JU1422</strain>
    </source>
</reference>
<evidence type="ECO:0000313" key="3">
    <source>
        <dbReference type="Proteomes" id="UP000230233"/>
    </source>
</evidence>
<accession>A0A2G5SHJ9</accession>
<organism evidence="2 3">
    <name type="scientific">Caenorhabditis nigoni</name>
    <dbReference type="NCBI Taxonomy" id="1611254"/>
    <lineage>
        <taxon>Eukaryota</taxon>
        <taxon>Metazoa</taxon>
        <taxon>Ecdysozoa</taxon>
        <taxon>Nematoda</taxon>
        <taxon>Chromadorea</taxon>
        <taxon>Rhabditida</taxon>
        <taxon>Rhabditina</taxon>
        <taxon>Rhabditomorpha</taxon>
        <taxon>Rhabditoidea</taxon>
        <taxon>Rhabditidae</taxon>
        <taxon>Peloderinae</taxon>
        <taxon>Caenorhabditis</taxon>
    </lineage>
</organism>
<dbReference type="AlphaFoldDB" id="A0A2G5SHJ9"/>
<proteinExistence type="predicted"/>
<name>A0A2G5SHJ9_9PELO</name>
<sequence length="120" mass="13946">MESVTAEDYLDNRHILKSVFLFMCLQGLSSNGHQRAKCKMLEEGLISRTTIKIWFKRFEEENYDLDHKPIPERPSPNINENILMILEEKLCATLRALSLTVHHPNTTVTDHVHISDILNF</sequence>
<gene>
    <name evidence="2" type="ORF">B9Z55_026738</name>
</gene>